<gene>
    <name evidence="1" type="ORF">CLG94_12690</name>
</gene>
<comment type="caution">
    <text evidence="1">The sequence shown here is derived from an EMBL/GenBank/DDBJ whole genome shotgun (WGS) entry which is preliminary data.</text>
</comment>
<evidence type="ECO:0000313" key="2">
    <source>
        <dbReference type="Proteomes" id="UP000241436"/>
    </source>
</evidence>
<dbReference type="EMBL" id="NVQC01000040">
    <property type="protein sequence ID" value="PTL34845.1"/>
    <property type="molecule type" value="Genomic_DNA"/>
</dbReference>
<name>A0A2T4TUP9_9BACT</name>
<protein>
    <submittedName>
        <fullName evidence="1">Uncharacterized protein</fullName>
    </submittedName>
</protein>
<reference evidence="1 2" key="1">
    <citation type="submission" date="2017-09" db="EMBL/GenBank/DDBJ databases">
        <title>Bloom of a denitrifying methanotroph, Candidatus Methylomirabilis limnetica, in a deep stratified lake.</title>
        <authorList>
            <person name="Graf J.S."/>
            <person name="Marchant H.K."/>
            <person name="Tienken D."/>
            <person name="Hach P.F."/>
            <person name="Brand A."/>
            <person name="Schubert C.J."/>
            <person name="Kuypers M.M."/>
            <person name="Milucka J."/>
        </authorList>
    </citation>
    <scope>NUCLEOTIDE SEQUENCE [LARGE SCALE GENOMIC DNA]</scope>
    <source>
        <strain evidence="1 2">Zug</strain>
    </source>
</reference>
<evidence type="ECO:0000313" key="1">
    <source>
        <dbReference type="EMBL" id="PTL34845.1"/>
    </source>
</evidence>
<reference evidence="2" key="2">
    <citation type="journal article" date="2018" name="Environ. Microbiol.">
        <title>Bloom of a denitrifying methanotroph, 'Candidatus Methylomirabilis limnetica', in a deep stratified lake.</title>
        <authorList>
            <person name="Graf J.S."/>
            <person name="Mayr M.J."/>
            <person name="Marchant H.K."/>
            <person name="Tienken D."/>
            <person name="Hach P.F."/>
            <person name="Brand A."/>
            <person name="Schubert C.J."/>
            <person name="Kuypers M.M."/>
            <person name="Milucka J."/>
        </authorList>
    </citation>
    <scope>NUCLEOTIDE SEQUENCE [LARGE SCALE GENOMIC DNA]</scope>
    <source>
        <strain evidence="2">Zug</strain>
    </source>
</reference>
<dbReference type="AlphaFoldDB" id="A0A2T4TUP9"/>
<organism evidence="1 2">
    <name type="scientific">Candidatus Methylomirabilis limnetica</name>
    <dbReference type="NCBI Taxonomy" id="2033718"/>
    <lineage>
        <taxon>Bacteria</taxon>
        <taxon>Candidatus Methylomirabilota</taxon>
        <taxon>Candidatus Methylomirabilia</taxon>
        <taxon>Candidatus Methylomirabilales</taxon>
        <taxon>Candidatus Methylomirabilaceae</taxon>
        <taxon>Candidatus Methylomirabilis</taxon>
    </lineage>
</organism>
<dbReference type="Proteomes" id="UP000241436">
    <property type="component" value="Unassembled WGS sequence"/>
</dbReference>
<keyword evidence="2" id="KW-1185">Reference proteome</keyword>
<proteinExistence type="predicted"/>
<accession>A0A2T4TUP9</accession>
<sequence length="72" mass="8557">MRPMIRRNYKVFRLKAEGSKLSRKARIEPFKTFSKFSLITHDLPLKAFSLQPIYLVVTIRQTVLSFKLERTD</sequence>